<feature type="transmembrane region" description="Helical" evidence="2">
    <location>
        <begin position="528"/>
        <end position="551"/>
    </location>
</feature>
<accession>A0ABV8MNP8</accession>
<dbReference type="InterPro" id="IPR050154">
    <property type="entry name" value="UbiB_kinase"/>
</dbReference>
<dbReference type="InterPro" id="IPR004147">
    <property type="entry name" value="ABC1_dom"/>
</dbReference>
<evidence type="ECO:0000256" key="1">
    <source>
        <dbReference type="ARBA" id="ARBA00009670"/>
    </source>
</evidence>
<dbReference type="GO" id="GO:0016301">
    <property type="term" value="F:kinase activity"/>
    <property type="evidence" value="ECO:0007669"/>
    <property type="project" value="UniProtKB-KW"/>
</dbReference>
<dbReference type="PANTHER" id="PTHR10566:SF113">
    <property type="entry name" value="PROTEIN ACTIVITY OF BC1 COMPLEX KINASE 7, CHLOROPLASTIC"/>
    <property type="match status" value="1"/>
</dbReference>
<sequence>MLRETLNLMRDMPRIREIIGTLARHGFGDLVRRLGVERTFERAGEMLHIPQPEGNHHLAPAERARIALEELGPTFIKLGQVMATRVDVFPPEWIAEFEKLQSSVPPVPFAELEAELHTAWGRPANELFEELDPHPIGAASIAQVHRARLADGTAVILKIRRPHILPKIEADLRILHHLAGLIEFEFPETKQYQPVRIVEQFAKSLRRELDLGIEAHNHARFAKNFAEYPDIVIPTVYWEYTNPIVNVQSYIEGMPGNELSQLTEAGLDRKVLAQRGADAVLKMILIDGYFHADPHPGNVIYLPGNRIAFIDFGMVGRLPHPRRDQIVDLLAALASRDEQGILNVLVDWTEDEVIDEEKLGADIAEFMFNYENLPLKDIRFGQLLNDVVAILRDHNVTLPADLTLLFKALLTLEGLGRQLDPDFQMVKHLTPFVRQVMVQRWSPSALLKKGQHNLVEVANLVGGLPRDASRLIKAARRGKVKIDLDLKRLDHFGQQINRSTNRLTLGIVTGCLIIGSSIVMTVPAGPRLFGLPAFGLIGFLIAFCNSVWLIYSIWRSGKD</sequence>
<comment type="similarity">
    <text evidence="1">Belongs to the protein kinase superfamily. ADCK protein kinase family.</text>
</comment>
<feature type="domain" description="ABC1 atypical kinase-like" evidence="3">
    <location>
        <begin position="99"/>
        <end position="344"/>
    </location>
</feature>
<keyword evidence="4" id="KW-0418">Kinase</keyword>
<dbReference type="EMBL" id="JBHSBU010000001">
    <property type="protein sequence ID" value="MFC4158662.1"/>
    <property type="molecule type" value="Genomic_DNA"/>
</dbReference>
<comment type="caution">
    <text evidence="4">The sequence shown here is derived from an EMBL/GenBank/DDBJ whole genome shotgun (WGS) entry which is preliminary data.</text>
</comment>
<evidence type="ECO:0000313" key="5">
    <source>
        <dbReference type="Proteomes" id="UP001595791"/>
    </source>
</evidence>
<keyword evidence="5" id="KW-1185">Reference proteome</keyword>
<evidence type="ECO:0000313" key="4">
    <source>
        <dbReference type="EMBL" id="MFC4158662.1"/>
    </source>
</evidence>
<gene>
    <name evidence="4" type="ORF">ACFOW7_04715</name>
</gene>
<dbReference type="RefSeq" id="WP_378161579.1">
    <property type="nucleotide sequence ID" value="NZ_JBHSBU010000001.1"/>
</dbReference>
<dbReference type="Proteomes" id="UP001595791">
    <property type="component" value="Unassembled WGS sequence"/>
</dbReference>
<keyword evidence="2" id="KW-0472">Membrane</keyword>
<evidence type="ECO:0000259" key="3">
    <source>
        <dbReference type="Pfam" id="PF03109"/>
    </source>
</evidence>
<keyword evidence="2" id="KW-1133">Transmembrane helix</keyword>
<reference evidence="5" key="1">
    <citation type="journal article" date="2019" name="Int. J. Syst. Evol. Microbiol.">
        <title>The Global Catalogue of Microorganisms (GCM) 10K type strain sequencing project: providing services to taxonomists for standard genome sequencing and annotation.</title>
        <authorList>
            <consortium name="The Broad Institute Genomics Platform"/>
            <consortium name="The Broad Institute Genome Sequencing Center for Infectious Disease"/>
            <person name="Wu L."/>
            <person name="Ma J."/>
        </authorList>
    </citation>
    <scope>NUCLEOTIDE SEQUENCE [LARGE SCALE GENOMIC DNA]</scope>
    <source>
        <strain evidence="5">LMG 29894</strain>
    </source>
</reference>
<protein>
    <submittedName>
        <fullName evidence="4">ABC1 kinase family protein</fullName>
    </submittedName>
</protein>
<feature type="transmembrane region" description="Helical" evidence="2">
    <location>
        <begin position="503"/>
        <end position="522"/>
    </location>
</feature>
<evidence type="ECO:0000256" key="2">
    <source>
        <dbReference type="SAM" id="Phobius"/>
    </source>
</evidence>
<dbReference type="SUPFAM" id="SSF56112">
    <property type="entry name" value="Protein kinase-like (PK-like)"/>
    <property type="match status" value="1"/>
</dbReference>
<organism evidence="4 5">
    <name type="scientific">Chitinimonas lacunae</name>
    <dbReference type="NCBI Taxonomy" id="1963018"/>
    <lineage>
        <taxon>Bacteria</taxon>
        <taxon>Pseudomonadati</taxon>
        <taxon>Pseudomonadota</taxon>
        <taxon>Betaproteobacteria</taxon>
        <taxon>Neisseriales</taxon>
        <taxon>Chitinibacteraceae</taxon>
        <taxon>Chitinimonas</taxon>
    </lineage>
</organism>
<dbReference type="CDD" id="cd05121">
    <property type="entry name" value="ABC1_ADCK3-like"/>
    <property type="match status" value="1"/>
</dbReference>
<dbReference type="Pfam" id="PF03109">
    <property type="entry name" value="ABC1"/>
    <property type="match status" value="1"/>
</dbReference>
<keyword evidence="4" id="KW-0808">Transferase</keyword>
<dbReference type="PANTHER" id="PTHR10566">
    <property type="entry name" value="CHAPERONE-ACTIVITY OF BC1 COMPLEX CABC1 -RELATED"/>
    <property type="match status" value="1"/>
</dbReference>
<keyword evidence="2" id="KW-0812">Transmembrane</keyword>
<dbReference type="InterPro" id="IPR011009">
    <property type="entry name" value="Kinase-like_dom_sf"/>
</dbReference>
<name>A0ABV8MNP8_9NEIS</name>
<proteinExistence type="inferred from homology"/>